<name>F6I2M5_VITVI</name>
<dbReference type="InParanoid" id="F6I2M5"/>
<dbReference type="Proteomes" id="UP000009183">
    <property type="component" value="Chromosome 16"/>
</dbReference>
<dbReference type="InterPro" id="IPR005181">
    <property type="entry name" value="SASA"/>
</dbReference>
<gene>
    <name evidence="3" type="ordered locus">VIT_16s0013g00670</name>
</gene>
<evidence type="ECO:0000259" key="2">
    <source>
        <dbReference type="Pfam" id="PF03629"/>
    </source>
</evidence>
<dbReference type="InterPro" id="IPR052940">
    <property type="entry name" value="Carb_Esterase_6"/>
</dbReference>
<dbReference type="PaxDb" id="29760-VIT_16s0013g00670.t01"/>
<proteinExistence type="predicted"/>
<dbReference type="EMBL" id="FN596738">
    <property type="protein sequence ID" value="CCB61192.1"/>
    <property type="molecule type" value="Genomic_DNA"/>
</dbReference>
<dbReference type="STRING" id="29760.F6I2M5"/>
<protein>
    <recommendedName>
        <fullName evidence="2">Sialate O-acetylesterase domain-containing protein</fullName>
    </recommendedName>
</protein>
<dbReference type="PANTHER" id="PTHR31988:SF19">
    <property type="entry name" value="9-O-ACETYL-N-ACETYLNEURAMINIC ACID DEACETYLASE-RELATED"/>
    <property type="match status" value="1"/>
</dbReference>
<evidence type="ECO:0000313" key="3">
    <source>
        <dbReference type="EMBL" id="CCB61192.1"/>
    </source>
</evidence>
<dbReference type="AlphaFoldDB" id="F6I2M5"/>
<keyword evidence="1" id="KW-0378">Hydrolase</keyword>
<dbReference type="HOGENOM" id="CLU_2350944_0_0_1"/>
<dbReference type="GO" id="GO:0052689">
    <property type="term" value="F:carboxylic ester hydrolase activity"/>
    <property type="evidence" value="ECO:0000318"/>
    <property type="project" value="GO_Central"/>
</dbReference>
<dbReference type="Gene3D" id="3.40.50.1110">
    <property type="entry name" value="SGNH hydrolase"/>
    <property type="match status" value="1"/>
</dbReference>
<organism evidence="3 4">
    <name type="scientific">Vitis vinifera</name>
    <name type="common">Grape</name>
    <dbReference type="NCBI Taxonomy" id="29760"/>
    <lineage>
        <taxon>Eukaryota</taxon>
        <taxon>Viridiplantae</taxon>
        <taxon>Streptophyta</taxon>
        <taxon>Embryophyta</taxon>
        <taxon>Tracheophyta</taxon>
        <taxon>Spermatophyta</taxon>
        <taxon>Magnoliopsida</taxon>
        <taxon>eudicotyledons</taxon>
        <taxon>Gunneridae</taxon>
        <taxon>Pentapetalae</taxon>
        <taxon>rosids</taxon>
        <taxon>Vitales</taxon>
        <taxon>Vitaceae</taxon>
        <taxon>Viteae</taxon>
        <taxon>Vitis</taxon>
    </lineage>
</organism>
<dbReference type="GO" id="GO:0019752">
    <property type="term" value="P:carboxylic acid metabolic process"/>
    <property type="evidence" value="ECO:0000318"/>
    <property type="project" value="GO_Central"/>
</dbReference>
<keyword evidence="4" id="KW-1185">Reference proteome</keyword>
<dbReference type="PANTHER" id="PTHR31988">
    <property type="entry name" value="ESTERASE, PUTATIVE (DUF303)-RELATED"/>
    <property type="match status" value="1"/>
</dbReference>
<sequence>MAGRDDVNDHHKWDEVVLPECNPDSSIPRLNAQLHWEFAREPLHADIDTKKACGMGPRMSFTNTVRKRVGWWGWCRARLAAPPSKSGHLDSPCMRTW</sequence>
<reference evidence="4" key="1">
    <citation type="journal article" date="2007" name="Nature">
        <title>The grapevine genome sequence suggests ancestral hexaploidization in major angiosperm phyla.</title>
        <authorList>
            <consortium name="The French-Italian Public Consortium for Grapevine Genome Characterization."/>
            <person name="Jaillon O."/>
            <person name="Aury J.-M."/>
            <person name="Noel B."/>
            <person name="Policriti A."/>
            <person name="Clepet C."/>
            <person name="Casagrande A."/>
            <person name="Choisne N."/>
            <person name="Aubourg S."/>
            <person name="Vitulo N."/>
            <person name="Jubin C."/>
            <person name="Vezzi A."/>
            <person name="Legeai F."/>
            <person name="Hugueney P."/>
            <person name="Dasilva C."/>
            <person name="Horner D."/>
            <person name="Mica E."/>
            <person name="Jublot D."/>
            <person name="Poulain J."/>
            <person name="Bruyere C."/>
            <person name="Billault A."/>
            <person name="Segurens B."/>
            <person name="Gouyvenoux M."/>
            <person name="Ugarte E."/>
            <person name="Cattonaro F."/>
            <person name="Anthouard V."/>
            <person name="Vico V."/>
            <person name="Del Fabbro C."/>
            <person name="Alaux M."/>
            <person name="Di Gaspero G."/>
            <person name="Dumas V."/>
            <person name="Felice N."/>
            <person name="Paillard S."/>
            <person name="Juman I."/>
            <person name="Moroldo M."/>
            <person name="Scalabrin S."/>
            <person name="Canaguier A."/>
            <person name="Le Clainche I."/>
            <person name="Malacrida G."/>
            <person name="Durand E."/>
            <person name="Pesole G."/>
            <person name="Laucou V."/>
            <person name="Chatelet P."/>
            <person name="Merdinoglu D."/>
            <person name="Delledonne M."/>
            <person name="Pezzotti M."/>
            <person name="Lecharny A."/>
            <person name="Scarpelli C."/>
            <person name="Artiguenave F."/>
            <person name="Pe M.E."/>
            <person name="Valle G."/>
            <person name="Morgante M."/>
            <person name="Caboche M."/>
            <person name="Adam-Blondon A.-F."/>
            <person name="Weissenbach J."/>
            <person name="Quetier F."/>
            <person name="Wincker P."/>
        </authorList>
    </citation>
    <scope>NUCLEOTIDE SEQUENCE [LARGE SCALE GENOMIC DNA]</scope>
    <source>
        <strain evidence="4">cv. Pinot noir / PN40024</strain>
    </source>
</reference>
<dbReference type="Pfam" id="PF03629">
    <property type="entry name" value="SASA"/>
    <property type="match status" value="1"/>
</dbReference>
<evidence type="ECO:0000313" key="4">
    <source>
        <dbReference type="Proteomes" id="UP000009183"/>
    </source>
</evidence>
<evidence type="ECO:0000256" key="1">
    <source>
        <dbReference type="ARBA" id="ARBA00022801"/>
    </source>
</evidence>
<feature type="domain" description="Sialate O-acetylesterase" evidence="2">
    <location>
        <begin position="1"/>
        <end position="67"/>
    </location>
</feature>
<dbReference type="InterPro" id="IPR036514">
    <property type="entry name" value="SGNH_hydro_sf"/>
</dbReference>
<accession>F6I2M5</accession>